<name>A0ABR3JMD8_9AGAR</name>
<keyword evidence="1" id="KW-0732">Signal</keyword>
<protein>
    <submittedName>
        <fullName evidence="2">Uncharacterized protein</fullName>
    </submittedName>
</protein>
<dbReference type="Proteomes" id="UP001556367">
    <property type="component" value="Unassembled WGS sequence"/>
</dbReference>
<evidence type="ECO:0000313" key="3">
    <source>
        <dbReference type="Proteomes" id="UP001556367"/>
    </source>
</evidence>
<evidence type="ECO:0000313" key="2">
    <source>
        <dbReference type="EMBL" id="KAL0956975.1"/>
    </source>
</evidence>
<comment type="caution">
    <text evidence="2">The sequence shown here is derived from an EMBL/GenBank/DDBJ whole genome shotgun (WGS) entry which is preliminary data.</text>
</comment>
<organism evidence="2 3">
    <name type="scientific">Hohenbuehelia grisea</name>
    <dbReference type="NCBI Taxonomy" id="104357"/>
    <lineage>
        <taxon>Eukaryota</taxon>
        <taxon>Fungi</taxon>
        <taxon>Dikarya</taxon>
        <taxon>Basidiomycota</taxon>
        <taxon>Agaricomycotina</taxon>
        <taxon>Agaricomycetes</taxon>
        <taxon>Agaricomycetidae</taxon>
        <taxon>Agaricales</taxon>
        <taxon>Pleurotineae</taxon>
        <taxon>Pleurotaceae</taxon>
        <taxon>Hohenbuehelia</taxon>
    </lineage>
</organism>
<proteinExistence type="predicted"/>
<reference evidence="3" key="1">
    <citation type="submission" date="2024-06" db="EMBL/GenBank/DDBJ databases">
        <title>Multi-omics analyses provide insights into the biosynthesis of the anticancer antibiotic pleurotin in Hohenbuehelia grisea.</title>
        <authorList>
            <person name="Weaver J.A."/>
            <person name="Alberti F."/>
        </authorList>
    </citation>
    <scope>NUCLEOTIDE SEQUENCE [LARGE SCALE GENOMIC DNA]</scope>
    <source>
        <strain evidence="3">T-177</strain>
    </source>
</reference>
<keyword evidence="3" id="KW-1185">Reference proteome</keyword>
<accession>A0ABR3JMD8</accession>
<evidence type="ECO:0000256" key="1">
    <source>
        <dbReference type="SAM" id="SignalP"/>
    </source>
</evidence>
<feature type="signal peptide" evidence="1">
    <location>
        <begin position="1"/>
        <end position="18"/>
    </location>
</feature>
<sequence length="72" mass="7620">MKFTLFVAVLASLFSVQAAPLAAPGSREIVARAPINERAALSGRDPIAALLKKDIKERAELIELGEDACVDA</sequence>
<gene>
    <name evidence="2" type="ORF">HGRIS_003078</name>
</gene>
<feature type="chain" id="PRO_5045870750" evidence="1">
    <location>
        <begin position="19"/>
        <end position="72"/>
    </location>
</feature>
<dbReference type="EMBL" id="JASNQZ010000006">
    <property type="protein sequence ID" value="KAL0956975.1"/>
    <property type="molecule type" value="Genomic_DNA"/>
</dbReference>